<feature type="compositionally biased region" description="Low complexity" evidence="1">
    <location>
        <begin position="166"/>
        <end position="177"/>
    </location>
</feature>
<feature type="compositionally biased region" description="Basic residues" evidence="1">
    <location>
        <begin position="178"/>
        <end position="200"/>
    </location>
</feature>
<organism evidence="2">
    <name type="scientific">Ananas comosus var. bracteatus</name>
    <name type="common">red pineapple</name>
    <dbReference type="NCBI Taxonomy" id="296719"/>
    <lineage>
        <taxon>Eukaryota</taxon>
        <taxon>Viridiplantae</taxon>
        <taxon>Streptophyta</taxon>
        <taxon>Embryophyta</taxon>
        <taxon>Tracheophyta</taxon>
        <taxon>Spermatophyta</taxon>
        <taxon>Magnoliopsida</taxon>
        <taxon>Liliopsida</taxon>
        <taxon>Poales</taxon>
        <taxon>Bromeliaceae</taxon>
        <taxon>Bromelioideae</taxon>
        <taxon>Ananas</taxon>
    </lineage>
</organism>
<accession>A0A6V7QBC1</accession>
<protein>
    <submittedName>
        <fullName evidence="2">Uncharacterized protein</fullName>
    </submittedName>
</protein>
<feature type="compositionally biased region" description="Basic residues" evidence="1">
    <location>
        <begin position="103"/>
        <end position="121"/>
    </location>
</feature>
<feature type="region of interest" description="Disordered" evidence="1">
    <location>
        <begin position="88"/>
        <end position="142"/>
    </location>
</feature>
<gene>
    <name evidence="2" type="ORF">CB5_LOCUS23633</name>
</gene>
<dbReference type="AlphaFoldDB" id="A0A6V7QBC1"/>
<evidence type="ECO:0000313" key="2">
    <source>
        <dbReference type="EMBL" id="CAD1840422.1"/>
    </source>
</evidence>
<sequence length="215" mass="23712">MLERQCYCREVLRCGPPGHWLEVCGADQESIGFRLALPDPVSTPRLLQLAVPTGRGDMFTCSHLPHHFSGIAGIVYWDETRDTYVAVDRASDPGTPGRDTRPRSRLPSRAPRARRLPRLGPRRCPLAPRTSGPRLASTPALEPPRASACSLLALVPLLSARASARALARPAPRAYARAQRRTVPRPRAQRRAVPRPRARRGSAATCRRSLEAIEE</sequence>
<dbReference type="EMBL" id="LR862135">
    <property type="protein sequence ID" value="CAD1840422.1"/>
    <property type="molecule type" value="Genomic_DNA"/>
</dbReference>
<feature type="region of interest" description="Disordered" evidence="1">
    <location>
        <begin position="166"/>
        <end position="215"/>
    </location>
</feature>
<name>A0A6V7QBC1_ANACO</name>
<proteinExistence type="predicted"/>
<reference evidence="2" key="1">
    <citation type="submission" date="2020-07" db="EMBL/GenBank/DDBJ databases">
        <authorList>
            <person name="Lin J."/>
        </authorList>
    </citation>
    <scope>NUCLEOTIDE SEQUENCE</scope>
</reference>
<evidence type="ECO:0000256" key="1">
    <source>
        <dbReference type="SAM" id="MobiDB-lite"/>
    </source>
</evidence>